<feature type="domain" description="Potassium channel" evidence="2">
    <location>
        <begin position="67"/>
        <end position="132"/>
    </location>
</feature>
<dbReference type="Proteomes" id="UP000255505">
    <property type="component" value="Plasmid II"/>
</dbReference>
<gene>
    <name evidence="3" type="ORF">CT19425_MP80164</name>
</gene>
<proteinExistence type="predicted"/>
<reference evidence="3 4" key="1">
    <citation type="submission" date="2018-01" db="EMBL/GenBank/DDBJ databases">
        <authorList>
            <person name="Gaut B.S."/>
            <person name="Morton B.R."/>
            <person name="Clegg M.T."/>
            <person name="Duvall M.R."/>
        </authorList>
    </citation>
    <scope>NUCLEOTIDE SEQUENCE [LARGE SCALE GENOMIC DNA]</scope>
    <source>
        <strain evidence="3">Cupriavidus taiwanensis LMG 19425</strain>
        <plasmid evidence="4">Plasmid ii</plasmid>
    </source>
</reference>
<dbReference type="InterPro" id="IPR013099">
    <property type="entry name" value="K_chnl_dom"/>
</dbReference>
<dbReference type="RefSeq" id="WP_115666008.1">
    <property type="nucleotide sequence ID" value="NZ_LT976863.1"/>
</dbReference>
<keyword evidence="1" id="KW-0472">Membrane</keyword>
<dbReference type="EMBL" id="LT991977">
    <property type="protein sequence ID" value="SPK76535.1"/>
    <property type="molecule type" value="Genomic_DNA"/>
</dbReference>
<sequence length="145" mass="15917">MLLPLLAAAPVMFLCLALQAVVVAACLRRYARFRQRWLRSEPLWVDILLLSAVMLLTLLCNFAQMAIWAVLFLLLGEFPDFAGALYHSAVNFATLGYGDIVMSGDWRVLGPIEAANGILMFGVSTAVMTAAVLDVVKYNKAHQEA</sequence>
<feature type="transmembrane region" description="Helical" evidence="1">
    <location>
        <begin position="118"/>
        <end position="136"/>
    </location>
</feature>
<protein>
    <submittedName>
        <fullName evidence="3">Putative membrane protein, ion channel</fullName>
    </submittedName>
</protein>
<geneLocation type="plasmid" evidence="3">
    <name>II</name>
</geneLocation>
<dbReference type="Pfam" id="PF07885">
    <property type="entry name" value="Ion_trans_2"/>
    <property type="match status" value="1"/>
</dbReference>
<dbReference type="Gene3D" id="1.10.287.70">
    <property type="match status" value="1"/>
</dbReference>
<accession>A0A375ITH5</accession>
<feature type="transmembrane region" description="Helical" evidence="1">
    <location>
        <begin position="48"/>
        <end position="74"/>
    </location>
</feature>
<evidence type="ECO:0000313" key="4">
    <source>
        <dbReference type="Proteomes" id="UP000255505"/>
    </source>
</evidence>
<keyword evidence="3" id="KW-0614">Plasmid</keyword>
<evidence type="ECO:0000259" key="2">
    <source>
        <dbReference type="Pfam" id="PF07885"/>
    </source>
</evidence>
<evidence type="ECO:0000313" key="3">
    <source>
        <dbReference type="EMBL" id="SPK76535.1"/>
    </source>
</evidence>
<name>A0A375ITH5_9BURK</name>
<keyword evidence="1" id="KW-0812">Transmembrane</keyword>
<evidence type="ECO:0000256" key="1">
    <source>
        <dbReference type="SAM" id="Phobius"/>
    </source>
</evidence>
<organism evidence="3 4">
    <name type="scientific">Cupriavidus taiwanensis</name>
    <dbReference type="NCBI Taxonomy" id="164546"/>
    <lineage>
        <taxon>Bacteria</taxon>
        <taxon>Pseudomonadati</taxon>
        <taxon>Pseudomonadota</taxon>
        <taxon>Betaproteobacteria</taxon>
        <taxon>Burkholderiales</taxon>
        <taxon>Burkholderiaceae</taxon>
        <taxon>Cupriavidus</taxon>
    </lineage>
</organism>
<dbReference type="AlphaFoldDB" id="A0A375ITH5"/>
<keyword evidence="1" id="KW-1133">Transmembrane helix</keyword>
<dbReference type="SUPFAM" id="SSF81324">
    <property type="entry name" value="Voltage-gated potassium channels"/>
    <property type="match status" value="1"/>
</dbReference>